<sequence>MILGFPLSEKYKKTKYPRIMTEAKLLQQFPELSTQLVEAEKLFAQILASTQLDRLHLAIDHIALRVNDLDTATRWQQALAADAELLSDNQINGRPIYLYQLPQPLFILNQAVNIVELPFPNQKRYPQQGWEHIELVLPFLKNESVEQWFHRAENKLKIDSHRIILKKSCHKADGEGLPNPALAIKLMDENNFTTIKLHPFSIKEIVMSEQI</sequence>
<dbReference type="EMBL" id="UGGZ01000001">
    <property type="protein sequence ID" value="STO38555.1"/>
    <property type="molecule type" value="Genomic_DNA"/>
</dbReference>
<dbReference type="SUPFAM" id="SSF54593">
    <property type="entry name" value="Glyoxalase/Bleomycin resistance protein/Dihydroxybiphenyl dioxygenase"/>
    <property type="match status" value="1"/>
</dbReference>
<organism evidence="1 2">
    <name type="scientific">Gallibacterium anatis</name>
    <dbReference type="NCBI Taxonomy" id="750"/>
    <lineage>
        <taxon>Bacteria</taxon>
        <taxon>Pseudomonadati</taxon>
        <taxon>Pseudomonadota</taxon>
        <taxon>Gammaproteobacteria</taxon>
        <taxon>Pasteurellales</taxon>
        <taxon>Pasteurellaceae</taxon>
        <taxon>Gallibacterium</taxon>
    </lineage>
</organism>
<dbReference type="GO" id="GO:0005829">
    <property type="term" value="C:cytosol"/>
    <property type="evidence" value="ECO:0007669"/>
    <property type="project" value="TreeGrafter"/>
</dbReference>
<evidence type="ECO:0000313" key="2">
    <source>
        <dbReference type="Proteomes" id="UP000254232"/>
    </source>
</evidence>
<accession>A0A377H7K6</accession>
<name>A0A377H7K6_9PAST</name>
<reference evidence="1 2" key="1">
    <citation type="submission" date="2018-06" db="EMBL/GenBank/DDBJ databases">
        <authorList>
            <consortium name="Pathogen Informatics"/>
            <person name="Doyle S."/>
        </authorList>
    </citation>
    <scope>NUCLEOTIDE SEQUENCE [LARGE SCALE GENOMIC DNA]</scope>
    <source>
        <strain evidence="1 2">NCTC11413</strain>
    </source>
</reference>
<dbReference type="Pfam" id="PF06185">
    <property type="entry name" value="YecM"/>
    <property type="match status" value="1"/>
</dbReference>
<protein>
    <submittedName>
        <fullName evidence="1">Uncharacterized protein conserved in bacteria</fullName>
    </submittedName>
</protein>
<proteinExistence type="predicted"/>
<dbReference type="PANTHER" id="PTHR37519">
    <property type="match status" value="1"/>
</dbReference>
<evidence type="ECO:0000313" key="1">
    <source>
        <dbReference type="EMBL" id="STO38555.1"/>
    </source>
</evidence>
<dbReference type="InterPro" id="IPR010393">
    <property type="entry name" value="DUF991_YecM-like"/>
</dbReference>
<dbReference type="AlphaFoldDB" id="A0A377H7K6"/>
<gene>
    <name evidence="1" type="primary">yecM</name>
    <name evidence="1" type="ORF">NCTC11413_01689</name>
</gene>
<dbReference type="InterPro" id="IPR029068">
    <property type="entry name" value="Glyas_Bleomycin-R_OHBP_Dase"/>
</dbReference>
<dbReference type="Proteomes" id="UP000254232">
    <property type="component" value="Unassembled WGS sequence"/>
</dbReference>
<dbReference type="Gene3D" id="3.10.180.10">
    <property type="entry name" value="2,3-Dihydroxybiphenyl 1,2-Dioxygenase, domain 1"/>
    <property type="match status" value="1"/>
</dbReference>
<dbReference type="PANTHER" id="PTHR37519:SF1">
    <property type="entry name" value="DIHYDROXYBIPHENYL DIOXYGENASE DOMAIN-CONTAINING PROTEIN"/>
    <property type="match status" value="1"/>
</dbReference>